<dbReference type="Pfam" id="PF10545">
    <property type="entry name" value="MADF_DNA_bdg"/>
    <property type="match status" value="1"/>
</dbReference>
<feature type="domain" description="MADF" evidence="2">
    <location>
        <begin position="23"/>
        <end position="121"/>
    </location>
</feature>
<feature type="region of interest" description="Disordered" evidence="1">
    <location>
        <begin position="126"/>
        <end position="146"/>
    </location>
</feature>
<sequence length="283" mass="31975">MVENIKKSERLALDEIGDAAISAFIDLLQKYPIVWDKTLPDYKNNIKKGLAFKAMDEEMRVAGHTSAAGLISTSQLYGLIKRRYKREWGRAYYHSSGSSGSSNVNKWAFLDALSFLHNHVEDSSRRVQTGFNPQAQSDLSEPSRTNEAYVQDNTNALSEFEDYDVLYSPMASSVVSTSLSIPVASTSQVSSVATTDIFSPGWRKRKLREEEKRSQAAELRSQIEVLKSMKETCAVPQLINLPSINQKYVELWASRLDALPRQSQARIRLMVEHALFEENIHTH</sequence>
<dbReference type="WBParaSite" id="ACRNAN_scaffold6129.g16990.t1">
    <property type="protein sequence ID" value="ACRNAN_scaffold6129.g16990.t1"/>
    <property type="gene ID" value="ACRNAN_scaffold6129.g16990"/>
</dbReference>
<dbReference type="InterPro" id="IPR006578">
    <property type="entry name" value="MADF-dom"/>
</dbReference>
<evidence type="ECO:0000256" key="1">
    <source>
        <dbReference type="SAM" id="MobiDB-lite"/>
    </source>
</evidence>
<evidence type="ECO:0000259" key="2">
    <source>
        <dbReference type="PROSITE" id="PS51029"/>
    </source>
</evidence>
<proteinExistence type="predicted"/>
<dbReference type="Proteomes" id="UP000887540">
    <property type="component" value="Unplaced"/>
</dbReference>
<dbReference type="AlphaFoldDB" id="A0A914E6Q7"/>
<dbReference type="PANTHER" id="PTHR12243:SF67">
    <property type="entry name" value="COREPRESSOR OF PANGOLIN, ISOFORM A-RELATED"/>
    <property type="match status" value="1"/>
</dbReference>
<name>A0A914E6Q7_9BILA</name>
<reference evidence="4" key="1">
    <citation type="submission" date="2022-11" db="UniProtKB">
        <authorList>
            <consortium name="WormBaseParasite"/>
        </authorList>
    </citation>
    <scope>IDENTIFICATION</scope>
</reference>
<dbReference type="SMART" id="SM00595">
    <property type="entry name" value="MADF"/>
    <property type="match status" value="1"/>
</dbReference>
<evidence type="ECO:0000313" key="3">
    <source>
        <dbReference type="Proteomes" id="UP000887540"/>
    </source>
</evidence>
<evidence type="ECO:0000313" key="4">
    <source>
        <dbReference type="WBParaSite" id="ACRNAN_scaffold6129.g16990.t1"/>
    </source>
</evidence>
<dbReference type="InterPro" id="IPR039353">
    <property type="entry name" value="TF_Adf1"/>
</dbReference>
<keyword evidence="3" id="KW-1185">Reference proteome</keyword>
<dbReference type="PROSITE" id="PS51029">
    <property type="entry name" value="MADF"/>
    <property type="match status" value="1"/>
</dbReference>
<accession>A0A914E6Q7</accession>
<dbReference type="PANTHER" id="PTHR12243">
    <property type="entry name" value="MADF DOMAIN TRANSCRIPTION FACTOR"/>
    <property type="match status" value="1"/>
</dbReference>
<organism evidence="3 4">
    <name type="scientific">Acrobeloides nanus</name>
    <dbReference type="NCBI Taxonomy" id="290746"/>
    <lineage>
        <taxon>Eukaryota</taxon>
        <taxon>Metazoa</taxon>
        <taxon>Ecdysozoa</taxon>
        <taxon>Nematoda</taxon>
        <taxon>Chromadorea</taxon>
        <taxon>Rhabditida</taxon>
        <taxon>Tylenchina</taxon>
        <taxon>Cephalobomorpha</taxon>
        <taxon>Cephaloboidea</taxon>
        <taxon>Cephalobidae</taxon>
        <taxon>Acrobeloides</taxon>
    </lineage>
</organism>
<protein>
    <submittedName>
        <fullName evidence="4">MADF domain-containing protein</fullName>
    </submittedName>
</protein>